<feature type="domain" description="C2H2-type" evidence="12">
    <location>
        <begin position="503"/>
        <end position="530"/>
    </location>
</feature>
<sequence length="627" mass="68082">MANPASSGTLSPAHPHFARLDVAAACNFGVARYSHLPIRFTASFPSRLQHFSDLRTTTRTTDEAMHDGEPLPIISGRCPCGGEGSISVACEQCADACASLPCTAELSSECTEQCVVVPCNDAHHDDTPLDKPCEPCDLTCQNGADCTGLEEFFQCCNDYHGYLSEPRNFSTDTIQPNNTFSWDPSFTALLCGCTDPPQPGHPQASHSNMSSVDSTSPTPQLTPSPVFPPASEPTAQPSPVISHVISQAQERMPQYYPTPESTHSPRPQTLMHKCQWANCFAAFNSLGELVGHVNLQHLRLPSPFSAASGSELGTMMQMQQPVPDENSQAQARANALSCLWADCQIYPTPQSIPGPSTGNSIDTALGILASHLLEDHLGLPIRSPKQEQNATQPSQHPQTKQHSDPPSLSAMQPPAPFAQGLPTPRPEHDCAESSAHVCRWTGCGQTFPSCDELTAHIAMTHVGGGRAHYDCHWDTCSRHDDHGFASKQKILRHLQSHTGHRPFQCEICRQNFSEAATLAQHMRRHTQEKPYVCDYPGCGKAFAITGALTIHKRTHNGHKPFKCTYCDRAFAESSNLSKHLRTHTGARPYSCAEPGCNKSFARPDQLGRHQNVHRKKTGGASTAKAAG</sequence>
<keyword evidence="7" id="KW-0238">DNA-binding</keyword>
<keyword evidence="4 10" id="KW-0863">Zinc-finger</keyword>
<keyword evidence="2" id="KW-0479">Metal-binding</keyword>
<dbReference type="Pfam" id="PF13894">
    <property type="entry name" value="zf-C2H2_4"/>
    <property type="match status" value="1"/>
</dbReference>
<feature type="domain" description="C2H2-type" evidence="12">
    <location>
        <begin position="531"/>
        <end position="560"/>
    </location>
</feature>
<keyword evidence="3" id="KW-0677">Repeat</keyword>
<feature type="domain" description="C2H2-type" evidence="12">
    <location>
        <begin position="561"/>
        <end position="588"/>
    </location>
</feature>
<dbReference type="PROSITE" id="PS50157">
    <property type="entry name" value="ZINC_FINGER_C2H2_2"/>
    <property type="match status" value="6"/>
</dbReference>
<feature type="compositionally biased region" description="Pro residues" evidence="11">
    <location>
        <begin position="220"/>
        <end position="231"/>
    </location>
</feature>
<dbReference type="SMART" id="SM00355">
    <property type="entry name" value="ZnF_C2H2"/>
    <property type="match status" value="7"/>
</dbReference>
<reference evidence="13 14" key="1">
    <citation type="journal article" date="2016" name="Mol. Biol. Evol.">
        <title>Comparative Genomics of Early-Diverging Mushroom-Forming Fungi Provides Insights into the Origins of Lignocellulose Decay Capabilities.</title>
        <authorList>
            <person name="Nagy L.G."/>
            <person name="Riley R."/>
            <person name="Tritt A."/>
            <person name="Adam C."/>
            <person name="Daum C."/>
            <person name="Floudas D."/>
            <person name="Sun H."/>
            <person name="Yadav J.S."/>
            <person name="Pangilinan J."/>
            <person name="Larsson K.H."/>
            <person name="Matsuura K."/>
            <person name="Barry K."/>
            <person name="Labutti K."/>
            <person name="Kuo R."/>
            <person name="Ohm R.A."/>
            <person name="Bhattacharya S.S."/>
            <person name="Shirouzu T."/>
            <person name="Yoshinaga Y."/>
            <person name="Martin F.M."/>
            <person name="Grigoriev I.V."/>
            <person name="Hibbett D.S."/>
        </authorList>
    </citation>
    <scope>NUCLEOTIDE SEQUENCE [LARGE SCALE GENOMIC DNA]</scope>
    <source>
        <strain evidence="13 14">93-53</strain>
    </source>
</reference>
<evidence type="ECO:0000256" key="3">
    <source>
        <dbReference type="ARBA" id="ARBA00022737"/>
    </source>
</evidence>
<dbReference type="PANTHER" id="PTHR45718:SF4">
    <property type="entry name" value="TRANSCRIPTIONAL ACTIVATOR CUBITUS INTERRUPTUS"/>
    <property type="match status" value="1"/>
</dbReference>
<evidence type="ECO:0000256" key="5">
    <source>
        <dbReference type="ARBA" id="ARBA00022833"/>
    </source>
</evidence>
<dbReference type="Pfam" id="PF00096">
    <property type="entry name" value="zf-C2H2"/>
    <property type="match status" value="2"/>
</dbReference>
<evidence type="ECO:0000256" key="6">
    <source>
        <dbReference type="ARBA" id="ARBA00023015"/>
    </source>
</evidence>
<dbReference type="STRING" id="1314785.A0A165GAU0"/>
<dbReference type="GO" id="GO:0000981">
    <property type="term" value="F:DNA-binding transcription factor activity, RNA polymerase II-specific"/>
    <property type="evidence" value="ECO:0007669"/>
    <property type="project" value="UniProtKB-ARBA"/>
</dbReference>
<dbReference type="SUPFAM" id="SSF57667">
    <property type="entry name" value="beta-beta-alpha zinc fingers"/>
    <property type="match status" value="5"/>
</dbReference>
<keyword evidence="14" id="KW-1185">Reference proteome</keyword>
<feature type="region of interest" description="Disordered" evidence="11">
    <location>
        <begin position="384"/>
        <end position="428"/>
    </location>
</feature>
<dbReference type="OrthoDB" id="3437960at2759"/>
<dbReference type="Gene3D" id="3.30.160.60">
    <property type="entry name" value="Classic Zinc Finger"/>
    <property type="match status" value="7"/>
</dbReference>
<dbReference type="InterPro" id="IPR036236">
    <property type="entry name" value="Znf_C2H2_sf"/>
</dbReference>
<dbReference type="InterPro" id="IPR013087">
    <property type="entry name" value="Znf_C2H2_type"/>
</dbReference>
<evidence type="ECO:0000256" key="2">
    <source>
        <dbReference type="ARBA" id="ARBA00022723"/>
    </source>
</evidence>
<accession>A0A165GAU0</accession>
<comment type="subcellular location">
    <subcellularLocation>
        <location evidence="1">Nucleus</location>
    </subcellularLocation>
</comment>
<dbReference type="FunFam" id="3.30.160.60:FF:000125">
    <property type="entry name" value="Putative zinc finger protein 143"/>
    <property type="match status" value="1"/>
</dbReference>
<dbReference type="GO" id="GO:0005634">
    <property type="term" value="C:nucleus"/>
    <property type="evidence" value="ECO:0007669"/>
    <property type="project" value="UniProtKB-SubCell"/>
</dbReference>
<organism evidence="13 14">
    <name type="scientific">Laetiporus sulphureus 93-53</name>
    <dbReference type="NCBI Taxonomy" id="1314785"/>
    <lineage>
        <taxon>Eukaryota</taxon>
        <taxon>Fungi</taxon>
        <taxon>Dikarya</taxon>
        <taxon>Basidiomycota</taxon>
        <taxon>Agaricomycotina</taxon>
        <taxon>Agaricomycetes</taxon>
        <taxon>Polyporales</taxon>
        <taxon>Laetiporus</taxon>
    </lineage>
</organism>
<keyword evidence="5" id="KW-0862">Zinc</keyword>
<dbReference type="Pfam" id="PF21816">
    <property type="entry name" value="Zap1_zf1"/>
    <property type="match status" value="1"/>
</dbReference>
<feature type="domain" description="C2H2-type" evidence="12">
    <location>
        <begin position="436"/>
        <end position="466"/>
    </location>
</feature>
<evidence type="ECO:0000256" key="1">
    <source>
        <dbReference type="ARBA" id="ARBA00004123"/>
    </source>
</evidence>
<dbReference type="GO" id="GO:0007224">
    <property type="term" value="P:smoothened signaling pathway"/>
    <property type="evidence" value="ECO:0007669"/>
    <property type="project" value="TreeGrafter"/>
</dbReference>
<evidence type="ECO:0000256" key="9">
    <source>
        <dbReference type="ARBA" id="ARBA00023242"/>
    </source>
</evidence>
<keyword evidence="9" id="KW-0539">Nucleus</keyword>
<dbReference type="EMBL" id="KV427610">
    <property type="protein sequence ID" value="KZT10085.1"/>
    <property type="molecule type" value="Genomic_DNA"/>
</dbReference>
<keyword evidence="8" id="KW-0804">Transcription</keyword>
<protein>
    <recommendedName>
        <fullName evidence="12">C2H2-type domain-containing protein</fullName>
    </recommendedName>
</protein>
<feature type="domain" description="C2H2-type" evidence="12">
    <location>
        <begin position="474"/>
        <end position="502"/>
    </location>
</feature>
<feature type="region of interest" description="Disordered" evidence="11">
    <location>
        <begin position="601"/>
        <end position="627"/>
    </location>
</feature>
<proteinExistence type="predicted"/>
<dbReference type="PROSITE" id="PS00028">
    <property type="entry name" value="ZINC_FINGER_C2H2_1"/>
    <property type="match status" value="6"/>
</dbReference>
<dbReference type="GeneID" id="63825191"/>
<dbReference type="InterPro" id="IPR043359">
    <property type="entry name" value="GLI-like"/>
</dbReference>
<feature type="compositionally biased region" description="Low complexity" evidence="11">
    <location>
        <begin position="618"/>
        <end position="627"/>
    </location>
</feature>
<dbReference type="Proteomes" id="UP000076871">
    <property type="component" value="Unassembled WGS sequence"/>
</dbReference>
<dbReference type="FunFam" id="3.30.160.60:FF:000032">
    <property type="entry name" value="Krueppel-like factor 4"/>
    <property type="match status" value="1"/>
</dbReference>
<evidence type="ECO:0000313" key="14">
    <source>
        <dbReference type="Proteomes" id="UP000076871"/>
    </source>
</evidence>
<dbReference type="PANTHER" id="PTHR45718">
    <property type="entry name" value="TRANSCRIPTIONAL ACTIVATOR CUBITUS INTERRUPTUS"/>
    <property type="match status" value="1"/>
</dbReference>
<feature type="compositionally biased region" description="Polar residues" evidence="11">
    <location>
        <begin position="204"/>
        <end position="213"/>
    </location>
</feature>
<evidence type="ECO:0000256" key="8">
    <source>
        <dbReference type="ARBA" id="ARBA00023163"/>
    </source>
</evidence>
<evidence type="ECO:0000256" key="11">
    <source>
        <dbReference type="SAM" id="MobiDB-lite"/>
    </source>
</evidence>
<evidence type="ECO:0000256" key="10">
    <source>
        <dbReference type="PROSITE-ProRule" id="PRU00042"/>
    </source>
</evidence>
<dbReference type="AlphaFoldDB" id="A0A165GAU0"/>
<name>A0A165GAU0_9APHY</name>
<evidence type="ECO:0000256" key="7">
    <source>
        <dbReference type="ARBA" id="ARBA00023125"/>
    </source>
</evidence>
<evidence type="ECO:0000259" key="12">
    <source>
        <dbReference type="PROSITE" id="PS50157"/>
    </source>
</evidence>
<dbReference type="InParanoid" id="A0A165GAU0"/>
<evidence type="ECO:0000313" key="13">
    <source>
        <dbReference type="EMBL" id="KZT10085.1"/>
    </source>
</evidence>
<feature type="region of interest" description="Disordered" evidence="11">
    <location>
        <begin position="198"/>
        <end position="237"/>
    </location>
</feature>
<feature type="compositionally biased region" description="Polar residues" evidence="11">
    <location>
        <begin position="386"/>
        <end position="410"/>
    </location>
</feature>
<dbReference type="GO" id="GO:0008270">
    <property type="term" value="F:zinc ion binding"/>
    <property type="evidence" value="ECO:0007669"/>
    <property type="project" value="UniProtKB-KW"/>
</dbReference>
<evidence type="ECO:0000256" key="4">
    <source>
        <dbReference type="ARBA" id="ARBA00022771"/>
    </source>
</evidence>
<dbReference type="RefSeq" id="XP_040767825.1">
    <property type="nucleotide sequence ID" value="XM_040908162.1"/>
</dbReference>
<feature type="domain" description="C2H2-type" evidence="12">
    <location>
        <begin position="589"/>
        <end position="618"/>
    </location>
</feature>
<keyword evidence="6" id="KW-0805">Transcription regulation</keyword>
<gene>
    <name evidence="13" type="ORF">LAESUDRAFT_722235</name>
</gene>
<dbReference type="GO" id="GO:0000978">
    <property type="term" value="F:RNA polymerase II cis-regulatory region sequence-specific DNA binding"/>
    <property type="evidence" value="ECO:0007669"/>
    <property type="project" value="TreeGrafter"/>
</dbReference>
<dbReference type="InterPro" id="IPR048420">
    <property type="entry name" value="Zap1-like_Znf1"/>
</dbReference>
<dbReference type="FunFam" id="3.30.160.60:FF:000325">
    <property type="entry name" value="ZFP90 zinc finger protein"/>
    <property type="match status" value="1"/>
</dbReference>